<feature type="region of interest" description="Disordered" evidence="1">
    <location>
        <begin position="1"/>
        <end position="45"/>
    </location>
</feature>
<sequence length="396" mass="41807">MMCRTGADGDPSVADVPVGAQSGGAMARTPSGRTDHRAAAGGERTVTRSHKTVAAAMGCDSCTRATTAAEAAKVTDNMAAGTTGSTTDNGMRAADTAAARMAECTTAARSGSTGNPDTAHLGHGEAAGVTWHVHGILGGAGRSIFLRDVIHRLLTARKHVVHLRGGPNRWIEGPAPDACGAVPPPEPSPCRMIHASSMSALEKKSRSSSCGASPFPPTLQRECPPNDGTQPPRYHRLRQAVHPKARSRTCPPPAVGYPGTASAPSFRGRGHRADHAAADPRTRIDDACNRLPCGILLRWPAWVVGGNDLNLMLWAPPVAPKPVPVRKLSGPPLVVAPGRHAIEPLQVHRVQWDGLLTTELPLHAINMVEPHVHEKNNGNRRELCLYLSRLGDPVRL</sequence>
<gene>
    <name evidence="2" type="ORF">PIB30_061228</name>
</gene>
<feature type="compositionally biased region" description="Basic residues" evidence="1">
    <location>
        <begin position="233"/>
        <end position="247"/>
    </location>
</feature>
<feature type="region of interest" description="Disordered" evidence="1">
    <location>
        <begin position="204"/>
        <end position="278"/>
    </location>
</feature>
<comment type="caution">
    <text evidence="2">The sequence shown here is derived from an EMBL/GenBank/DDBJ whole genome shotgun (WGS) entry which is preliminary data.</text>
</comment>
<name>A0ABU6SM52_9FABA</name>
<organism evidence="2 3">
    <name type="scientific">Stylosanthes scabra</name>
    <dbReference type="NCBI Taxonomy" id="79078"/>
    <lineage>
        <taxon>Eukaryota</taxon>
        <taxon>Viridiplantae</taxon>
        <taxon>Streptophyta</taxon>
        <taxon>Embryophyta</taxon>
        <taxon>Tracheophyta</taxon>
        <taxon>Spermatophyta</taxon>
        <taxon>Magnoliopsida</taxon>
        <taxon>eudicotyledons</taxon>
        <taxon>Gunneridae</taxon>
        <taxon>Pentapetalae</taxon>
        <taxon>rosids</taxon>
        <taxon>fabids</taxon>
        <taxon>Fabales</taxon>
        <taxon>Fabaceae</taxon>
        <taxon>Papilionoideae</taxon>
        <taxon>50 kb inversion clade</taxon>
        <taxon>dalbergioids sensu lato</taxon>
        <taxon>Dalbergieae</taxon>
        <taxon>Pterocarpus clade</taxon>
        <taxon>Stylosanthes</taxon>
    </lineage>
</organism>
<keyword evidence="3" id="KW-1185">Reference proteome</keyword>
<evidence type="ECO:0000313" key="2">
    <source>
        <dbReference type="EMBL" id="MED6137038.1"/>
    </source>
</evidence>
<dbReference type="Proteomes" id="UP001341840">
    <property type="component" value="Unassembled WGS sequence"/>
</dbReference>
<reference evidence="2 3" key="1">
    <citation type="journal article" date="2023" name="Plants (Basel)">
        <title>Bridging the Gap: Combining Genomics and Transcriptomics Approaches to Understand Stylosanthes scabra, an Orphan Legume from the Brazilian Caatinga.</title>
        <authorList>
            <person name="Ferreira-Neto J.R.C."/>
            <person name="da Silva M.D."/>
            <person name="Binneck E."/>
            <person name="de Melo N.F."/>
            <person name="da Silva R.H."/>
            <person name="de Melo A.L.T.M."/>
            <person name="Pandolfi V."/>
            <person name="Bustamante F.O."/>
            <person name="Brasileiro-Vidal A.C."/>
            <person name="Benko-Iseppon A.M."/>
        </authorList>
    </citation>
    <scope>NUCLEOTIDE SEQUENCE [LARGE SCALE GENOMIC DNA]</scope>
    <source>
        <tissue evidence="2">Leaves</tissue>
    </source>
</reference>
<accession>A0ABU6SM52</accession>
<evidence type="ECO:0000256" key="1">
    <source>
        <dbReference type="SAM" id="MobiDB-lite"/>
    </source>
</evidence>
<evidence type="ECO:0000313" key="3">
    <source>
        <dbReference type="Proteomes" id="UP001341840"/>
    </source>
</evidence>
<proteinExistence type="predicted"/>
<dbReference type="EMBL" id="JASCZI010060967">
    <property type="protein sequence ID" value="MED6137038.1"/>
    <property type="molecule type" value="Genomic_DNA"/>
</dbReference>
<protein>
    <submittedName>
        <fullName evidence="2">Uncharacterized protein</fullName>
    </submittedName>
</protein>